<dbReference type="EMBL" id="BAABRO010000025">
    <property type="protein sequence ID" value="GAA5510601.1"/>
    <property type="molecule type" value="Genomic_DNA"/>
</dbReference>
<feature type="domain" description="DUF1553" evidence="2">
    <location>
        <begin position="271"/>
        <end position="405"/>
    </location>
</feature>
<dbReference type="PANTHER" id="PTHR35889">
    <property type="entry name" value="CYCLOINULO-OLIGOSACCHARIDE FRUCTANOTRANSFERASE-RELATED"/>
    <property type="match status" value="1"/>
</dbReference>
<organism evidence="3 4">
    <name type="scientific">Novipirellula caenicola</name>
    <dbReference type="NCBI Taxonomy" id="1536901"/>
    <lineage>
        <taxon>Bacteria</taxon>
        <taxon>Pseudomonadati</taxon>
        <taxon>Planctomycetota</taxon>
        <taxon>Planctomycetia</taxon>
        <taxon>Pirellulales</taxon>
        <taxon>Pirellulaceae</taxon>
        <taxon>Novipirellula</taxon>
    </lineage>
</organism>
<dbReference type="InterPro" id="IPR022655">
    <property type="entry name" value="DUF1553"/>
</dbReference>
<gene>
    <name evidence="3" type="ORF">Rcae01_06111</name>
</gene>
<sequence length="529" mass="59215">MIVMIAIVGMVGWKAVSPGVMTLPKRASVSDDTTTVDRIDALLEKQWQDSSIRPAEAAGDLQVLRRLTLALVGSSPSLEEVREFEADASPDRLDRWTTRLINDSRFSEYFAARLGDAFIDPVSEELKPPQRERFRRWLGESIQHGTGYDKIASSMIAGRGVFADHPATTFVASELAIGDLAAERLAARTSRAFLGQRIDCAQCHDHPFAAWEQSQFEGLAAYFGDVQFQRNRVQDTRPRPFVIQDDRAEQSRSVAAELPFDAFMASDHRHQRESLASWVIHPENRRFRRAIANRVWGLMLGRPFISPVDDLPDPSTSNDPNDLDVLDILADDLLDHGDDLRRLIHVIVKTRPFGLASTHPGLGDQVTADQLEASWAVFPLTELGPHQMIRSMQQASSLTTLRPDELNPVAAFQRWQRQSRFVTEYGVAGDAEDAQASTIPHTVQRLSGNETRQQSKATLFSAVGRIAAISGTAEACLDHCYLACLTRLPSAEEKTHFLPELEGNRKQRSRACEDIYWALFNSAEFCWNH</sequence>
<name>A0ABP9VZP2_9BACT</name>
<evidence type="ECO:0000313" key="3">
    <source>
        <dbReference type="EMBL" id="GAA5510601.1"/>
    </source>
</evidence>
<evidence type="ECO:0000259" key="2">
    <source>
        <dbReference type="Pfam" id="PF07587"/>
    </source>
</evidence>
<evidence type="ECO:0000313" key="4">
    <source>
        <dbReference type="Proteomes" id="UP001416858"/>
    </source>
</evidence>
<feature type="domain" description="DUF1549" evidence="1">
    <location>
        <begin position="38"/>
        <end position="227"/>
    </location>
</feature>
<dbReference type="Pfam" id="PF07583">
    <property type="entry name" value="PSCyt2"/>
    <property type="match status" value="1"/>
</dbReference>
<comment type="caution">
    <text evidence="3">The sequence shown here is derived from an EMBL/GenBank/DDBJ whole genome shotgun (WGS) entry which is preliminary data.</text>
</comment>
<keyword evidence="4" id="KW-1185">Reference proteome</keyword>
<dbReference type="InterPro" id="IPR011444">
    <property type="entry name" value="DUF1549"/>
</dbReference>
<evidence type="ECO:0008006" key="5">
    <source>
        <dbReference type="Google" id="ProtNLM"/>
    </source>
</evidence>
<evidence type="ECO:0000259" key="1">
    <source>
        <dbReference type="Pfam" id="PF07583"/>
    </source>
</evidence>
<dbReference type="Pfam" id="PF07587">
    <property type="entry name" value="PSD1"/>
    <property type="match status" value="1"/>
</dbReference>
<dbReference type="Proteomes" id="UP001416858">
    <property type="component" value="Unassembled WGS sequence"/>
</dbReference>
<accession>A0ABP9VZP2</accession>
<dbReference type="PANTHER" id="PTHR35889:SF3">
    <property type="entry name" value="F-BOX DOMAIN-CONTAINING PROTEIN"/>
    <property type="match status" value="1"/>
</dbReference>
<protein>
    <recommendedName>
        <fullName evidence="5">Cytochrome c domain-containing protein</fullName>
    </recommendedName>
</protein>
<proteinExistence type="predicted"/>
<reference evidence="3 4" key="1">
    <citation type="submission" date="2024-02" db="EMBL/GenBank/DDBJ databases">
        <title>Rhodopirellula caenicola NBRC 110016.</title>
        <authorList>
            <person name="Ichikawa N."/>
            <person name="Katano-Makiyama Y."/>
            <person name="Hidaka K."/>
        </authorList>
    </citation>
    <scope>NUCLEOTIDE SEQUENCE [LARGE SCALE GENOMIC DNA]</scope>
    <source>
        <strain evidence="3 4">NBRC 110016</strain>
    </source>
</reference>